<protein>
    <submittedName>
        <fullName evidence="1">Uncharacterized protein</fullName>
    </submittedName>
</protein>
<name>A0A840MH38_9PROT</name>
<organism evidence="1 2">
    <name type="scientific">Chitinivorax tropicus</name>
    <dbReference type="NCBI Taxonomy" id="714531"/>
    <lineage>
        <taxon>Bacteria</taxon>
        <taxon>Pseudomonadati</taxon>
        <taxon>Pseudomonadota</taxon>
        <taxon>Betaproteobacteria</taxon>
        <taxon>Chitinivorax</taxon>
    </lineage>
</organism>
<keyword evidence="2" id="KW-1185">Reference proteome</keyword>
<proteinExistence type="predicted"/>
<dbReference type="EMBL" id="JACHHY010000004">
    <property type="protein sequence ID" value="MBB5017700.1"/>
    <property type="molecule type" value="Genomic_DNA"/>
</dbReference>
<comment type="caution">
    <text evidence="1">The sequence shown here is derived from an EMBL/GenBank/DDBJ whole genome shotgun (WGS) entry which is preliminary data.</text>
</comment>
<evidence type="ECO:0000313" key="2">
    <source>
        <dbReference type="Proteomes" id="UP000575898"/>
    </source>
</evidence>
<accession>A0A840MH38</accession>
<reference evidence="1 2" key="1">
    <citation type="submission" date="2020-08" db="EMBL/GenBank/DDBJ databases">
        <title>Genomic Encyclopedia of Type Strains, Phase IV (KMG-IV): sequencing the most valuable type-strain genomes for metagenomic binning, comparative biology and taxonomic classification.</title>
        <authorList>
            <person name="Goeker M."/>
        </authorList>
    </citation>
    <scope>NUCLEOTIDE SEQUENCE [LARGE SCALE GENOMIC DNA]</scope>
    <source>
        <strain evidence="1 2">DSM 27165</strain>
    </source>
</reference>
<gene>
    <name evidence="1" type="ORF">HNQ59_000969</name>
</gene>
<dbReference type="AlphaFoldDB" id="A0A840MH38"/>
<dbReference type="Proteomes" id="UP000575898">
    <property type="component" value="Unassembled WGS sequence"/>
</dbReference>
<sequence>MAHENQTKRVRDLVEWRGRSGFGRELDEA</sequence>
<evidence type="ECO:0000313" key="1">
    <source>
        <dbReference type="EMBL" id="MBB5017700.1"/>
    </source>
</evidence>